<comment type="similarity">
    <text evidence="2">Belongs to the bacterial solute-binding protein 5 family.</text>
</comment>
<dbReference type="Proteomes" id="UP000249688">
    <property type="component" value="Unassembled WGS sequence"/>
</dbReference>
<sequence length="546" mass="60643">MTETMHSPGWSRRGVIAGAGGLLLPAGLATPALAQQNTDRIILGMTQEPVQFNPLLYVNSGTENVPEACMFDALWDIDDTGTFIPNLAAAVPSGENGGISSGGLIWKIALKPGVKWSDGHAFTAHDVEFTYQTIMNPGVAVRSRGGFDLIKTFKVVDDLNIEIELSRAFVPFLWAWQNMHIVPKHLLAGEANINTAPFNTRPVGTGPFMLRSRTAGSHTIYERNPNYHRGPSKVRQFIHKVVPDQLVLYGQARTGEVDYMALAGVPNDRWDEAGKIADRDMLILNSPNVQFIYFNCGKPMFADPKVRRALYIACEMQKSIDDVYFGTYQRTLSYLSPAHWAYNAALVDETPNPELASRLLDEAGWTMGPDNVRMKNGEKLHFTMSTTAGNPSRQATEALFQQNWKRIGVEMEIRNMPASVVWGEYTTRSQFDTLLVAWDPTVGLDPDYTARAHSKQIPVQTGVGSNYTQYANPEVDRLLELGVTQTATADRKATYAKVQEILLQEVPFAPQGATRQAHLKKKPLQGVKPNSYVTDITWNVQDWGWA</sequence>
<feature type="signal peptide" evidence="4">
    <location>
        <begin position="1"/>
        <end position="34"/>
    </location>
</feature>
<organism evidence="6 7">
    <name type="scientific">Humitalea rosea</name>
    <dbReference type="NCBI Taxonomy" id="990373"/>
    <lineage>
        <taxon>Bacteria</taxon>
        <taxon>Pseudomonadati</taxon>
        <taxon>Pseudomonadota</taxon>
        <taxon>Alphaproteobacteria</taxon>
        <taxon>Acetobacterales</taxon>
        <taxon>Roseomonadaceae</taxon>
        <taxon>Humitalea</taxon>
    </lineage>
</organism>
<dbReference type="InterPro" id="IPR030678">
    <property type="entry name" value="Peptide/Ni-bd"/>
</dbReference>
<dbReference type="EMBL" id="QKYU01000030">
    <property type="protein sequence ID" value="PZW39293.1"/>
    <property type="molecule type" value="Genomic_DNA"/>
</dbReference>
<dbReference type="PANTHER" id="PTHR30290">
    <property type="entry name" value="PERIPLASMIC BINDING COMPONENT OF ABC TRANSPORTER"/>
    <property type="match status" value="1"/>
</dbReference>
<dbReference type="PROSITE" id="PS51318">
    <property type="entry name" value="TAT"/>
    <property type="match status" value="1"/>
</dbReference>
<keyword evidence="3 4" id="KW-0732">Signal</keyword>
<dbReference type="InterPro" id="IPR000914">
    <property type="entry name" value="SBP_5_dom"/>
</dbReference>
<keyword evidence="7" id="KW-1185">Reference proteome</keyword>
<dbReference type="PANTHER" id="PTHR30290:SF38">
    <property type="entry name" value="D,D-DIPEPTIDE-BINDING PERIPLASMIC PROTEIN DDPA-RELATED"/>
    <property type="match status" value="1"/>
</dbReference>
<evidence type="ECO:0000313" key="7">
    <source>
        <dbReference type="Proteomes" id="UP000249688"/>
    </source>
</evidence>
<dbReference type="GO" id="GO:0015833">
    <property type="term" value="P:peptide transport"/>
    <property type="evidence" value="ECO:0007669"/>
    <property type="project" value="TreeGrafter"/>
</dbReference>
<gene>
    <name evidence="6" type="ORF">C8P66_13028</name>
</gene>
<evidence type="ECO:0000256" key="3">
    <source>
        <dbReference type="ARBA" id="ARBA00022729"/>
    </source>
</evidence>
<dbReference type="Gene3D" id="3.40.190.10">
    <property type="entry name" value="Periplasmic binding protein-like II"/>
    <property type="match status" value="1"/>
</dbReference>
<dbReference type="AlphaFoldDB" id="A0A2W7IL81"/>
<dbReference type="InterPro" id="IPR039424">
    <property type="entry name" value="SBP_5"/>
</dbReference>
<dbReference type="Gene3D" id="3.90.76.10">
    <property type="entry name" value="Dipeptide-binding Protein, Domain 1"/>
    <property type="match status" value="1"/>
</dbReference>
<dbReference type="CDD" id="cd08513">
    <property type="entry name" value="PBP2_thermophilic_Hb8_like"/>
    <property type="match status" value="1"/>
</dbReference>
<dbReference type="Gene3D" id="3.10.105.10">
    <property type="entry name" value="Dipeptide-binding Protein, Domain 3"/>
    <property type="match status" value="1"/>
</dbReference>
<reference evidence="6 7" key="1">
    <citation type="submission" date="2018-06" db="EMBL/GenBank/DDBJ databases">
        <title>Genomic Encyclopedia of Archaeal and Bacterial Type Strains, Phase II (KMG-II): from individual species to whole genera.</title>
        <authorList>
            <person name="Goeker M."/>
        </authorList>
    </citation>
    <scope>NUCLEOTIDE SEQUENCE [LARGE SCALE GENOMIC DNA]</scope>
    <source>
        <strain evidence="6 7">DSM 24525</strain>
    </source>
</reference>
<dbReference type="GO" id="GO:0043190">
    <property type="term" value="C:ATP-binding cassette (ABC) transporter complex"/>
    <property type="evidence" value="ECO:0007669"/>
    <property type="project" value="InterPro"/>
</dbReference>
<dbReference type="InterPro" id="IPR006311">
    <property type="entry name" value="TAT_signal"/>
</dbReference>
<evidence type="ECO:0000313" key="6">
    <source>
        <dbReference type="EMBL" id="PZW39293.1"/>
    </source>
</evidence>
<feature type="chain" id="PRO_5016055405" evidence="4">
    <location>
        <begin position="35"/>
        <end position="546"/>
    </location>
</feature>
<evidence type="ECO:0000259" key="5">
    <source>
        <dbReference type="Pfam" id="PF00496"/>
    </source>
</evidence>
<dbReference type="SUPFAM" id="SSF53850">
    <property type="entry name" value="Periplasmic binding protein-like II"/>
    <property type="match status" value="1"/>
</dbReference>
<dbReference type="OrthoDB" id="9803988at2"/>
<dbReference type="RefSeq" id="WP_111400120.1">
    <property type="nucleotide sequence ID" value="NZ_QKYU01000030.1"/>
</dbReference>
<protein>
    <submittedName>
        <fullName evidence="6">Peptide/nickel transport system substrate-binding protein</fullName>
    </submittedName>
</protein>
<dbReference type="GO" id="GO:0030288">
    <property type="term" value="C:outer membrane-bounded periplasmic space"/>
    <property type="evidence" value="ECO:0007669"/>
    <property type="project" value="UniProtKB-ARBA"/>
</dbReference>
<dbReference type="PIRSF" id="PIRSF002741">
    <property type="entry name" value="MppA"/>
    <property type="match status" value="1"/>
</dbReference>
<name>A0A2W7IL81_9PROT</name>
<evidence type="ECO:0000256" key="1">
    <source>
        <dbReference type="ARBA" id="ARBA00004418"/>
    </source>
</evidence>
<accession>A0A2W7IL81</accession>
<comment type="caution">
    <text evidence="6">The sequence shown here is derived from an EMBL/GenBank/DDBJ whole genome shotgun (WGS) entry which is preliminary data.</text>
</comment>
<evidence type="ECO:0000256" key="4">
    <source>
        <dbReference type="SAM" id="SignalP"/>
    </source>
</evidence>
<dbReference type="GO" id="GO:1904680">
    <property type="term" value="F:peptide transmembrane transporter activity"/>
    <property type="evidence" value="ECO:0007669"/>
    <property type="project" value="TreeGrafter"/>
</dbReference>
<proteinExistence type="inferred from homology"/>
<dbReference type="Pfam" id="PF00496">
    <property type="entry name" value="SBP_bac_5"/>
    <property type="match status" value="1"/>
</dbReference>
<comment type="subcellular location">
    <subcellularLocation>
        <location evidence="1">Periplasm</location>
    </subcellularLocation>
</comment>
<feature type="domain" description="Solute-binding protein family 5" evidence="5">
    <location>
        <begin position="84"/>
        <end position="449"/>
    </location>
</feature>
<evidence type="ECO:0000256" key="2">
    <source>
        <dbReference type="ARBA" id="ARBA00005695"/>
    </source>
</evidence>